<dbReference type="GO" id="GO:0006631">
    <property type="term" value="P:fatty acid metabolic process"/>
    <property type="evidence" value="ECO:0007669"/>
    <property type="project" value="TreeGrafter"/>
</dbReference>
<dbReference type="Pfam" id="PF13193">
    <property type="entry name" value="AMP-binding_C"/>
    <property type="match status" value="1"/>
</dbReference>
<evidence type="ECO:0000313" key="6">
    <source>
        <dbReference type="Proteomes" id="UP000656804"/>
    </source>
</evidence>
<dbReference type="PANTHER" id="PTHR43201:SF5">
    <property type="entry name" value="MEDIUM-CHAIN ACYL-COA LIGASE ACSF2, MITOCHONDRIAL"/>
    <property type="match status" value="1"/>
</dbReference>
<evidence type="ECO:0000313" key="5">
    <source>
        <dbReference type="EMBL" id="MBF4163565.1"/>
    </source>
</evidence>
<feature type="domain" description="AMP-binding enzyme C-terminal" evidence="4">
    <location>
        <begin position="455"/>
        <end position="533"/>
    </location>
</feature>
<organism evidence="5 6">
    <name type="scientific">Nocardioides acrostichi</name>
    <dbReference type="NCBI Taxonomy" id="2784339"/>
    <lineage>
        <taxon>Bacteria</taxon>
        <taxon>Bacillati</taxon>
        <taxon>Actinomycetota</taxon>
        <taxon>Actinomycetes</taxon>
        <taxon>Propionibacteriales</taxon>
        <taxon>Nocardioidaceae</taxon>
        <taxon>Nocardioides</taxon>
    </lineage>
</organism>
<sequence>MDARVRRSLWSTRVLWRSGMIGPLSPLALARMAAVLRRGVSPTSGFALAAAKHPHAVALVDERGPLTWRELDESADACAAGLLALSGGTPATIAVLARNHRGFVQTLAGGARTGGDVLLLNTSFSAPQLRDVLRREGASVIVHDAEFAAVVDEATADLPDLGRVIAWADEPTPGVETLDALLRAHHGRRPPSPERRSAVILLTSGTTGTPKGAKRSTGSGGTLAAMLDRIPWRAGETVVVAAPMFHAFGFGQLLIAAAMGCPVVTRRRFDPEATLAMVDGHGATGLAVVPVMIERITDLPAETLDRYPCASLRFVTASGSRMRPDAVVAFMDRFGETIYNSYNATEAGLISTATPADLRHAPDTAGQPLAGTELAILDDDWHPVPTGQVGRICVRSGTAFEGYTSGETKEHTAHAGEEWMVSGDVGRLDDGGRLFVVGRDDDMIVSGGENVYPIEVEKILGAHDAVREVVVVGVDDEQFGQRLAAYVVPTPDAPDPAALTVVLKEHVKAQLAGYKVPRDVVLLDELPRNASGKVVVRSLPAAGSAHSEG</sequence>
<dbReference type="Gene3D" id="3.30.300.30">
    <property type="match status" value="1"/>
</dbReference>
<reference evidence="5" key="1">
    <citation type="submission" date="2020-11" db="EMBL/GenBank/DDBJ databases">
        <title>Nocardioides sp. CBS4Y-1, whole genome shotgun sequence.</title>
        <authorList>
            <person name="Tuo L."/>
        </authorList>
    </citation>
    <scope>NUCLEOTIDE SEQUENCE</scope>
    <source>
        <strain evidence="5">CBS4Y-1</strain>
    </source>
</reference>
<dbReference type="CDD" id="cd04433">
    <property type="entry name" value="AFD_class_I"/>
    <property type="match status" value="1"/>
</dbReference>
<dbReference type="Pfam" id="PF00501">
    <property type="entry name" value="AMP-binding"/>
    <property type="match status" value="1"/>
</dbReference>
<keyword evidence="6" id="KW-1185">Reference proteome</keyword>
<dbReference type="GO" id="GO:0031956">
    <property type="term" value="F:medium-chain fatty acid-CoA ligase activity"/>
    <property type="evidence" value="ECO:0007669"/>
    <property type="project" value="TreeGrafter"/>
</dbReference>
<keyword evidence="2 5" id="KW-0436">Ligase</keyword>
<name>A0A930Y7L8_9ACTN</name>
<dbReference type="InterPro" id="IPR042099">
    <property type="entry name" value="ANL_N_sf"/>
</dbReference>
<accession>A0A930Y7L8</accession>
<dbReference type="AlphaFoldDB" id="A0A930Y7L8"/>
<evidence type="ECO:0000259" key="3">
    <source>
        <dbReference type="Pfam" id="PF00501"/>
    </source>
</evidence>
<evidence type="ECO:0000256" key="1">
    <source>
        <dbReference type="ARBA" id="ARBA00006432"/>
    </source>
</evidence>
<gene>
    <name evidence="5" type="ORF">ISG29_17925</name>
</gene>
<feature type="domain" description="AMP-dependent synthetase/ligase" evidence="3">
    <location>
        <begin position="48"/>
        <end position="403"/>
    </location>
</feature>
<dbReference type="EMBL" id="JADIVZ010000013">
    <property type="protein sequence ID" value="MBF4163565.1"/>
    <property type="molecule type" value="Genomic_DNA"/>
</dbReference>
<comment type="caution">
    <text evidence="5">The sequence shown here is derived from an EMBL/GenBank/DDBJ whole genome shotgun (WGS) entry which is preliminary data.</text>
</comment>
<proteinExistence type="inferred from homology"/>
<comment type="similarity">
    <text evidence="1">Belongs to the ATP-dependent AMP-binding enzyme family.</text>
</comment>
<dbReference type="Gene3D" id="3.40.50.12780">
    <property type="entry name" value="N-terminal domain of ligase-like"/>
    <property type="match status" value="1"/>
</dbReference>
<dbReference type="InterPro" id="IPR020845">
    <property type="entry name" value="AMP-binding_CS"/>
</dbReference>
<evidence type="ECO:0000259" key="4">
    <source>
        <dbReference type="Pfam" id="PF13193"/>
    </source>
</evidence>
<dbReference type="InterPro" id="IPR025110">
    <property type="entry name" value="AMP-bd_C"/>
</dbReference>
<dbReference type="InterPro" id="IPR045851">
    <property type="entry name" value="AMP-bd_C_sf"/>
</dbReference>
<dbReference type="InterPro" id="IPR000873">
    <property type="entry name" value="AMP-dep_synth/lig_dom"/>
</dbReference>
<dbReference type="SUPFAM" id="SSF56801">
    <property type="entry name" value="Acetyl-CoA synthetase-like"/>
    <property type="match status" value="1"/>
</dbReference>
<protein>
    <submittedName>
        <fullName evidence="5">Bile acid CoA ligase</fullName>
    </submittedName>
</protein>
<dbReference type="Proteomes" id="UP000656804">
    <property type="component" value="Unassembled WGS sequence"/>
</dbReference>
<dbReference type="PANTHER" id="PTHR43201">
    <property type="entry name" value="ACYL-COA SYNTHETASE"/>
    <property type="match status" value="1"/>
</dbReference>
<dbReference type="PROSITE" id="PS00455">
    <property type="entry name" value="AMP_BINDING"/>
    <property type="match status" value="1"/>
</dbReference>
<evidence type="ECO:0000256" key="2">
    <source>
        <dbReference type="ARBA" id="ARBA00022598"/>
    </source>
</evidence>